<keyword evidence="4" id="KW-1185">Reference proteome</keyword>
<evidence type="ECO:0000256" key="2">
    <source>
        <dbReference type="SAM" id="SignalP"/>
    </source>
</evidence>
<evidence type="ECO:0000256" key="1">
    <source>
        <dbReference type="SAM" id="MobiDB-lite"/>
    </source>
</evidence>
<sequence>MVWPPLDFAVAVVSLLLSVMSGGWSMRYPVACASRSRRIEVGRRLPLASSPGESKDSMDSDDTGACVPIQFTLQNTNLTKARSK</sequence>
<evidence type="ECO:0008006" key="5">
    <source>
        <dbReference type="Google" id="ProtNLM"/>
    </source>
</evidence>
<evidence type="ECO:0000313" key="4">
    <source>
        <dbReference type="Proteomes" id="UP000636709"/>
    </source>
</evidence>
<dbReference type="Proteomes" id="UP000636709">
    <property type="component" value="Unassembled WGS sequence"/>
</dbReference>
<evidence type="ECO:0000313" key="3">
    <source>
        <dbReference type="EMBL" id="KAF8776299.1"/>
    </source>
</evidence>
<name>A0A835FTM0_9POAL</name>
<comment type="caution">
    <text evidence="3">The sequence shown here is derived from an EMBL/GenBank/DDBJ whole genome shotgun (WGS) entry which is preliminary data.</text>
</comment>
<proteinExistence type="predicted"/>
<dbReference type="OrthoDB" id="716585at2759"/>
<feature type="region of interest" description="Disordered" evidence="1">
    <location>
        <begin position="43"/>
        <end position="63"/>
    </location>
</feature>
<dbReference type="EMBL" id="JACEFO010000216">
    <property type="protein sequence ID" value="KAF8776299.1"/>
    <property type="molecule type" value="Genomic_DNA"/>
</dbReference>
<feature type="signal peptide" evidence="2">
    <location>
        <begin position="1"/>
        <end position="25"/>
    </location>
</feature>
<dbReference type="AlphaFoldDB" id="A0A835FTM0"/>
<gene>
    <name evidence="3" type="ORF">HU200_003705</name>
</gene>
<accession>A0A835FTM0</accession>
<reference evidence="3" key="1">
    <citation type="submission" date="2020-07" db="EMBL/GenBank/DDBJ databases">
        <title>Genome sequence and genetic diversity analysis of an under-domesticated orphan crop, white fonio (Digitaria exilis).</title>
        <authorList>
            <person name="Bennetzen J.L."/>
            <person name="Chen S."/>
            <person name="Ma X."/>
            <person name="Wang X."/>
            <person name="Yssel A.E.J."/>
            <person name="Chaluvadi S.R."/>
            <person name="Johnson M."/>
            <person name="Gangashetty P."/>
            <person name="Hamidou F."/>
            <person name="Sanogo M.D."/>
            <person name="Zwaenepoel A."/>
            <person name="Wallace J."/>
            <person name="Van De Peer Y."/>
            <person name="Van Deynze A."/>
        </authorList>
    </citation>
    <scope>NUCLEOTIDE SEQUENCE</scope>
    <source>
        <tissue evidence="3">Leaves</tissue>
    </source>
</reference>
<feature type="chain" id="PRO_5032426856" description="Secreted protein" evidence="2">
    <location>
        <begin position="26"/>
        <end position="84"/>
    </location>
</feature>
<organism evidence="3 4">
    <name type="scientific">Digitaria exilis</name>
    <dbReference type="NCBI Taxonomy" id="1010633"/>
    <lineage>
        <taxon>Eukaryota</taxon>
        <taxon>Viridiplantae</taxon>
        <taxon>Streptophyta</taxon>
        <taxon>Embryophyta</taxon>
        <taxon>Tracheophyta</taxon>
        <taxon>Spermatophyta</taxon>
        <taxon>Magnoliopsida</taxon>
        <taxon>Liliopsida</taxon>
        <taxon>Poales</taxon>
        <taxon>Poaceae</taxon>
        <taxon>PACMAD clade</taxon>
        <taxon>Panicoideae</taxon>
        <taxon>Panicodae</taxon>
        <taxon>Paniceae</taxon>
        <taxon>Anthephorinae</taxon>
        <taxon>Digitaria</taxon>
    </lineage>
</organism>
<protein>
    <recommendedName>
        <fullName evidence="5">Secreted protein</fullName>
    </recommendedName>
</protein>
<keyword evidence="2" id="KW-0732">Signal</keyword>